<gene>
    <name evidence="3" type="primary">Dana\GF16505</name>
    <name evidence="3" type="synonym">dana_GLEANR_17774</name>
    <name evidence="3" type="ORF">GF16505</name>
</gene>
<feature type="compositionally biased region" description="Polar residues" evidence="1">
    <location>
        <begin position="179"/>
        <end position="195"/>
    </location>
</feature>
<organism evidence="3 4">
    <name type="scientific">Drosophila ananassae</name>
    <name type="common">Fruit fly</name>
    <dbReference type="NCBI Taxonomy" id="7217"/>
    <lineage>
        <taxon>Eukaryota</taxon>
        <taxon>Metazoa</taxon>
        <taxon>Ecdysozoa</taxon>
        <taxon>Arthropoda</taxon>
        <taxon>Hexapoda</taxon>
        <taxon>Insecta</taxon>
        <taxon>Pterygota</taxon>
        <taxon>Neoptera</taxon>
        <taxon>Endopterygota</taxon>
        <taxon>Diptera</taxon>
        <taxon>Brachycera</taxon>
        <taxon>Muscomorpha</taxon>
        <taxon>Ephydroidea</taxon>
        <taxon>Drosophilidae</taxon>
        <taxon>Drosophila</taxon>
        <taxon>Sophophora</taxon>
    </lineage>
</organism>
<feature type="region of interest" description="Disordered" evidence="1">
    <location>
        <begin position="213"/>
        <end position="232"/>
    </location>
</feature>
<dbReference type="EMBL" id="CH902617">
    <property type="protein sequence ID" value="KPU80283.1"/>
    <property type="molecule type" value="Genomic_DNA"/>
</dbReference>
<dbReference type="eggNOG" id="ENOG502T8MI">
    <property type="taxonomic scope" value="Eukaryota"/>
</dbReference>
<accession>A0A0P8YFV8</accession>
<dbReference type="CDD" id="cd17039">
    <property type="entry name" value="Ubl_ubiquitin_like"/>
    <property type="match status" value="1"/>
</dbReference>
<dbReference type="InterPro" id="IPR031961">
    <property type="entry name" value="DUF4780"/>
</dbReference>
<dbReference type="Pfam" id="PF16012">
    <property type="entry name" value="DUF4780"/>
    <property type="match status" value="1"/>
</dbReference>
<sequence>MFVKIKLENEVDGKQPHIFELVDTATILDLKAKMERIVNIAIDHQEIRSLSRWMQNGEKLSTLLLDQEHDKDPAKNGAAISLLNQGEFVCFLQFYSRTEAGAQQNFFSQPRETKLMPVERPPQYCELSDSQDSSSSDQSESSYDSSSTDGSSTIKRTRSSEEKEPLAKRRRLPIYPNVETPTLPTRSVSLSNNTPKSVTGMLLSKAVASARSCNPDYTSEQESEDQENKGKEQVFKDEVRTLQNCKRTKCDHLNTSPPYATTFPEKRRYGLVISNKDQKAEDVDLKAIMEHFFDVFGKVSEQALNFSNCTAMAKFCSNLLIVCEDEPTVKWVMSAVAGVTPPHSCLSFIKFFGLIRTSFVLPLIVVGKPLSSIFELLETQNCGLVTSKWTVVARKLLDPSLDNYSLKAVSVLCDNEQIEVYIDEESKKIIVENSGHINYCFWKLRFQFAC</sequence>
<keyword evidence="4" id="KW-1185">Reference proteome</keyword>
<dbReference type="AlphaFoldDB" id="A0A0P8YFV8"/>
<protein>
    <submittedName>
        <fullName evidence="3">Uncharacterized protein, isoform B</fullName>
    </submittedName>
</protein>
<feature type="compositionally biased region" description="Low complexity" evidence="1">
    <location>
        <begin position="128"/>
        <end position="152"/>
    </location>
</feature>
<evidence type="ECO:0000256" key="1">
    <source>
        <dbReference type="SAM" id="MobiDB-lite"/>
    </source>
</evidence>
<reference evidence="3 4" key="1">
    <citation type="journal article" date="2007" name="Nature">
        <title>Evolution of genes and genomes on the Drosophila phylogeny.</title>
        <authorList>
            <consortium name="Drosophila 12 Genomes Consortium"/>
            <person name="Clark A.G."/>
            <person name="Eisen M.B."/>
            <person name="Smith D.R."/>
            <person name="Bergman C.M."/>
            <person name="Oliver B."/>
            <person name="Markow T.A."/>
            <person name="Kaufman T.C."/>
            <person name="Kellis M."/>
            <person name="Gelbart W."/>
            <person name="Iyer V.N."/>
            <person name="Pollard D.A."/>
            <person name="Sackton T.B."/>
            <person name="Larracuente A.M."/>
            <person name="Singh N.D."/>
            <person name="Abad J.P."/>
            <person name="Abt D.N."/>
            <person name="Adryan B."/>
            <person name="Aguade M."/>
            <person name="Akashi H."/>
            <person name="Anderson W.W."/>
            <person name="Aquadro C.F."/>
            <person name="Ardell D.H."/>
            <person name="Arguello R."/>
            <person name="Artieri C.G."/>
            <person name="Barbash D.A."/>
            <person name="Barker D."/>
            <person name="Barsanti P."/>
            <person name="Batterham P."/>
            <person name="Batzoglou S."/>
            <person name="Begun D."/>
            <person name="Bhutkar A."/>
            <person name="Blanco E."/>
            <person name="Bosak S.A."/>
            <person name="Bradley R.K."/>
            <person name="Brand A.D."/>
            <person name="Brent M.R."/>
            <person name="Brooks A.N."/>
            <person name="Brown R.H."/>
            <person name="Butlin R.K."/>
            <person name="Caggese C."/>
            <person name="Calvi B.R."/>
            <person name="Bernardo de Carvalho A."/>
            <person name="Caspi A."/>
            <person name="Castrezana S."/>
            <person name="Celniker S.E."/>
            <person name="Chang J.L."/>
            <person name="Chapple C."/>
            <person name="Chatterji S."/>
            <person name="Chinwalla A."/>
            <person name="Civetta A."/>
            <person name="Clifton S.W."/>
            <person name="Comeron J.M."/>
            <person name="Costello J.C."/>
            <person name="Coyne J.A."/>
            <person name="Daub J."/>
            <person name="David R.G."/>
            <person name="Delcher A.L."/>
            <person name="Delehaunty K."/>
            <person name="Do C.B."/>
            <person name="Ebling H."/>
            <person name="Edwards K."/>
            <person name="Eickbush T."/>
            <person name="Evans J.D."/>
            <person name="Filipski A."/>
            <person name="Findeiss S."/>
            <person name="Freyhult E."/>
            <person name="Fulton L."/>
            <person name="Fulton R."/>
            <person name="Garcia A.C."/>
            <person name="Gardiner A."/>
            <person name="Garfield D.A."/>
            <person name="Garvin B.E."/>
            <person name="Gibson G."/>
            <person name="Gilbert D."/>
            <person name="Gnerre S."/>
            <person name="Godfrey J."/>
            <person name="Good R."/>
            <person name="Gotea V."/>
            <person name="Gravely B."/>
            <person name="Greenberg A.J."/>
            <person name="Griffiths-Jones S."/>
            <person name="Gross S."/>
            <person name="Guigo R."/>
            <person name="Gustafson E.A."/>
            <person name="Haerty W."/>
            <person name="Hahn M.W."/>
            <person name="Halligan D.L."/>
            <person name="Halpern A.L."/>
            <person name="Halter G.M."/>
            <person name="Han M.V."/>
            <person name="Heger A."/>
            <person name="Hillier L."/>
            <person name="Hinrichs A.S."/>
            <person name="Holmes I."/>
            <person name="Hoskins R.A."/>
            <person name="Hubisz M.J."/>
            <person name="Hultmark D."/>
            <person name="Huntley M.A."/>
            <person name="Jaffe D.B."/>
            <person name="Jagadeeshan S."/>
            <person name="Jeck W.R."/>
            <person name="Johnson J."/>
            <person name="Jones C.D."/>
            <person name="Jordan W.C."/>
            <person name="Karpen G.H."/>
            <person name="Kataoka E."/>
            <person name="Keightley P.D."/>
            <person name="Kheradpour P."/>
            <person name="Kirkness E.F."/>
            <person name="Koerich L.B."/>
            <person name="Kristiansen K."/>
            <person name="Kudrna D."/>
            <person name="Kulathinal R.J."/>
            <person name="Kumar S."/>
            <person name="Kwok R."/>
            <person name="Lander E."/>
            <person name="Langley C.H."/>
            <person name="Lapoint R."/>
            <person name="Lazzaro B.P."/>
            <person name="Lee S.J."/>
            <person name="Levesque L."/>
            <person name="Li R."/>
            <person name="Lin C.F."/>
            <person name="Lin M.F."/>
            <person name="Lindblad-Toh K."/>
            <person name="Llopart A."/>
            <person name="Long M."/>
            <person name="Low L."/>
            <person name="Lozovsky E."/>
            <person name="Lu J."/>
            <person name="Luo M."/>
            <person name="Machado C.A."/>
            <person name="Makalowski W."/>
            <person name="Marzo M."/>
            <person name="Matsuda M."/>
            <person name="Matzkin L."/>
            <person name="McAllister B."/>
            <person name="McBride C.S."/>
            <person name="McKernan B."/>
            <person name="McKernan K."/>
            <person name="Mendez-Lago M."/>
            <person name="Minx P."/>
            <person name="Mollenhauer M.U."/>
            <person name="Montooth K."/>
            <person name="Mount S.M."/>
            <person name="Mu X."/>
            <person name="Myers E."/>
            <person name="Negre B."/>
            <person name="Newfeld S."/>
            <person name="Nielsen R."/>
            <person name="Noor M.A."/>
            <person name="O'Grady P."/>
            <person name="Pachter L."/>
            <person name="Papaceit M."/>
            <person name="Parisi M.J."/>
            <person name="Parisi M."/>
            <person name="Parts L."/>
            <person name="Pedersen J.S."/>
            <person name="Pesole G."/>
            <person name="Phillippy A.M."/>
            <person name="Ponting C.P."/>
            <person name="Pop M."/>
            <person name="Porcelli D."/>
            <person name="Powell J.R."/>
            <person name="Prohaska S."/>
            <person name="Pruitt K."/>
            <person name="Puig M."/>
            <person name="Quesneville H."/>
            <person name="Ram K.R."/>
            <person name="Rand D."/>
            <person name="Rasmussen M.D."/>
            <person name="Reed L.K."/>
            <person name="Reenan R."/>
            <person name="Reily A."/>
            <person name="Remington K.A."/>
            <person name="Rieger T.T."/>
            <person name="Ritchie M.G."/>
            <person name="Robin C."/>
            <person name="Rogers Y.H."/>
            <person name="Rohde C."/>
            <person name="Rozas J."/>
            <person name="Rubenfield M.J."/>
            <person name="Ruiz A."/>
            <person name="Russo S."/>
            <person name="Salzberg S.L."/>
            <person name="Sanchez-Gracia A."/>
            <person name="Saranga D.J."/>
            <person name="Sato H."/>
            <person name="Schaeffer S.W."/>
            <person name="Schatz M.C."/>
            <person name="Schlenke T."/>
            <person name="Schwartz R."/>
            <person name="Segarra C."/>
            <person name="Singh R.S."/>
            <person name="Sirot L."/>
            <person name="Sirota M."/>
            <person name="Sisneros N.B."/>
            <person name="Smith C.D."/>
            <person name="Smith T.F."/>
            <person name="Spieth J."/>
            <person name="Stage D.E."/>
            <person name="Stark A."/>
            <person name="Stephan W."/>
            <person name="Strausberg R.L."/>
            <person name="Strempel S."/>
            <person name="Sturgill D."/>
            <person name="Sutton G."/>
            <person name="Sutton G.G."/>
            <person name="Tao W."/>
            <person name="Teichmann S."/>
            <person name="Tobari Y.N."/>
            <person name="Tomimura Y."/>
            <person name="Tsolas J.M."/>
            <person name="Valente V.L."/>
            <person name="Venter E."/>
            <person name="Venter J.C."/>
            <person name="Vicario S."/>
            <person name="Vieira F.G."/>
            <person name="Vilella A.J."/>
            <person name="Villasante A."/>
            <person name="Walenz B."/>
            <person name="Wang J."/>
            <person name="Wasserman M."/>
            <person name="Watts T."/>
            <person name="Wilson D."/>
            <person name="Wilson R.K."/>
            <person name="Wing R.A."/>
            <person name="Wolfner M.F."/>
            <person name="Wong A."/>
            <person name="Wong G.K."/>
            <person name="Wu C.I."/>
            <person name="Wu G."/>
            <person name="Yamamoto D."/>
            <person name="Yang H.P."/>
            <person name="Yang S.P."/>
            <person name="Yorke J.A."/>
            <person name="Yoshida K."/>
            <person name="Zdobnov E."/>
            <person name="Zhang P."/>
            <person name="Zhang Y."/>
            <person name="Zimin A.V."/>
            <person name="Baldwin J."/>
            <person name="Abdouelleil A."/>
            <person name="Abdulkadir J."/>
            <person name="Abebe A."/>
            <person name="Abera B."/>
            <person name="Abreu J."/>
            <person name="Acer S.C."/>
            <person name="Aftuck L."/>
            <person name="Alexander A."/>
            <person name="An P."/>
            <person name="Anderson E."/>
            <person name="Anderson S."/>
            <person name="Arachi H."/>
            <person name="Azer M."/>
            <person name="Bachantsang P."/>
            <person name="Barry A."/>
            <person name="Bayul T."/>
            <person name="Berlin A."/>
            <person name="Bessette D."/>
            <person name="Bloom T."/>
            <person name="Blye J."/>
            <person name="Boguslavskiy L."/>
            <person name="Bonnet C."/>
            <person name="Boukhgalter B."/>
            <person name="Bourzgui I."/>
            <person name="Brown A."/>
            <person name="Cahill P."/>
            <person name="Channer S."/>
            <person name="Cheshatsang Y."/>
            <person name="Chuda L."/>
            <person name="Citroen M."/>
            <person name="Collymore A."/>
            <person name="Cooke P."/>
            <person name="Costello M."/>
            <person name="D'Aco K."/>
            <person name="Daza R."/>
            <person name="De Haan G."/>
            <person name="DeGray S."/>
            <person name="DeMaso C."/>
            <person name="Dhargay N."/>
            <person name="Dooley K."/>
            <person name="Dooley E."/>
            <person name="Doricent M."/>
            <person name="Dorje P."/>
            <person name="Dorjee K."/>
            <person name="Dupes A."/>
            <person name="Elong R."/>
            <person name="Falk J."/>
            <person name="Farina A."/>
            <person name="Faro S."/>
            <person name="Ferguson D."/>
            <person name="Fisher S."/>
            <person name="Foley C.D."/>
            <person name="Franke A."/>
            <person name="Friedrich D."/>
            <person name="Gadbois L."/>
            <person name="Gearin G."/>
            <person name="Gearin C.R."/>
            <person name="Giannoukos G."/>
            <person name="Goode T."/>
            <person name="Graham J."/>
            <person name="Grandbois E."/>
            <person name="Grewal S."/>
            <person name="Gyaltsen K."/>
            <person name="Hafez N."/>
            <person name="Hagos B."/>
            <person name="Hall J."/>
            <person name="Henson C."/>
            <person name="Hollinger A."/>
            <person name="Honan T."/>
            <person name="Huard M.D."/>
            <person name="Hughes L."/>
            <person name="Hurhula B."/>
            <person name="Husby M.E."/>
            <person name="Kamat A."/>
            <person name="Kanga B."/>
            <person name="Kashin S."/>
            <person name="Khazanovich D."/>
            <person name="Kisner P."/>
            <person name="Lance K."/>
            <person name="Lara M."/>
            <person name="Lee W."/>
            <person name="Lennon N."/>
            <person name="Letendre F."/>
            <person name="LeVine R."/>
            <person name="Lipovsky A."/>
            <person name="Liu X."/>
            <person name="Liu J."/>
            <person name="Liu S."/>
            <person name="Lokyitsang T."/>
            <person name="Lokyitsang Y."/>
            <person name="Lubonja R."/>
            <person name="Lui A."/>
            <person name="MacDonald P."/>
            <person name="Magnisalis V."/>
            <person name="Maru K."/>
            <person name="Matthews C."/>
            <person name="McCusker W."/>
            <person name="McDonough S."/>
            <person name="Mehta T."/>
            <person name="Meldrim J."/>
            <person name="Meneus L."/>
            <person name="Mihai O."/>
            <person name="Mihalev A."/>
            <person name="Mihova T."/>
            <person name="Mittelman R."/>
            <person name="Mlenga V."/>
            <person name="Montmayeur A."/>
            <person name="Mulrain L."/>
            <person name="Navidi A."/>
            <person name="Naylor J."/>
            <person name="Negash T."/>
            <person name="Nguyen T."/>
            <person name="Nguyen N."/>
            <person name="Nicol R."/>
            <person name="Norbu C."/>
            <person name="Norbu N."/>
            <person name="Novod N."/>
            <person name="O'Neill B."/>
            <person name="Osman S."/>
            <person name="Markiewicz E."/>
            <person name="Oyono O.L."/>
            <person name="Patti C."/>
            <person name="Phunkhang P."/>
            <person name="Pierre F."/>
            <person name="Priest M."/>
            <person name="Raghuraman S."/>
            <person name="Rege F."/>
            <person name="Reyes R."/>
            <person name="Rise C."/>
            <person name="Rogov P."/>
            <person name="Ross K."/>
            <person name="Ryan E."/>
            <person name="Settipalli S."/>
            <person name="Shea T."/>
            <person name="Sherpa N."/>
            <person name="Shi L."/>
            <person name="Shih D."/>
            <person name="Sparrow T."/>
            <person name="Spaulding J."/>
            <person name="Stalker J."/>
            <person name="Stange-Thomann N."/>
            <person name="Stavropoulos S."/>
            <person name="Stone C."/>
            <person name="Strader C."/>
            <person name="Tesfaye S."/>
            <person name="Thomson T."/>
            <person name="Thoulutsang Y."/>
            <person name="Thoulutsang D."/>
            <person name="Topham K."/>
            <person name="Topping I."/>
            <person name="Tsamla T."/>
            <person name="Vassiliev H."/>
            <person name="Vo A."/>
            <person name="Wangchuk T."/>
            <person name="Wangdi T."/>
            <person name="Weiand M."/>
            <person name="Wilkinson J."/>
            <person name="Wilson A."/>
            <person name="Yadav S."/>
            <person name="Young G."/>
            <person name="Yu Q."/>
            <person name="Zembek L."/>
            <person name="Zhong D."/>
            <person name="Zimmer A."/>
            <person name="Zwirko Z."/>
            <person name="Jaffe D.B."/>
            <person name="Alvarez P."/>
            <person name="Brockman W."/>
            <person name="Butler J."/>
            <person name="Chin C."/>
            <person name="Gnerre S."/>
            <person name="Grabherr M."/>
            <person name="Kleber M."/>
            <person name="Mauceli E."/>
            <person name="MacCallum I."/>
        </authorList>
    </citation>
    <scope>NUCLEOTIDE SEQUENCE [LARGE SCALE GENOMIC DNA]</scope>
    <source>
        <strain evidence="4">Tucson 14024-0371.13</strain>
    </source>
</reference>
<dbReference type="SUPFAM" id="SSF54236">
    <property type="entry name" value="Ubiquitin-like"/>
    <property type="match status" value="1"/>
</dbReference>
<dbReference type="InParanoid" id="A0A0P8YFV8"/>
<dbReference type="InterPro" id="IPR029071">
    <property type="entry name" value="Ubiquitin-like_domsf"/>
</dbReference>
<name>A0A0P8YFV8_DROAN</name>
<evidence type="ECO:0000313" key="3">
    <source>
        <dbReference type="EMBL" id="KPU80283.1"/>
    </source>
</evidence>
<proteinExistence type="predicted"/>
<feature type="domain" description="DUF4780" evidence="2">
    <location>
        <begin position="264"/>
        <end position="446"/>
    </location>
</feature>
<feature type="region of interest" description="Disordered" evidence="1">
    <location>
        <begin position="123"/>
        <end position="195"/>
    </location>
</feature>
<evidence type="ECO:0000259" key="2">
    <source>
        <dbReference type="Pfam" id="PF16012"/>
    </source>
</evidence>
<dbReference type="FunCoup" id="A0A0P8YFV8">
    <property type="interactions" value="7"/>
</dbReference>
<evidence type="ECO:0000313" key="4">
    <source>
        <dbReference type="Proteomes" id="UP000007801"/>
    </source>
</evidence>
<feature type="compositionally biased region" description="Basic and acidic residues" evidence="1">
    <location>
        <begin position="158"/>
        <end position="167"/>
    </location>
</feature>
<dbReference type="OrthoDB" id="8040656at2759"/>
<dbReference type="Proteomes" id="UP000007801">
    <property type="component" value="Unassembled WGS sequence"/>
</dbReference>